<reference evidence="2" key="1">
    <citation type="journal article" date="2008" name="Nat. Genet.">
        <title>The Pristionchus pacificus genome provides a unique perspective on nematode lifestyle and parasitism.</title>
        <authorList>
            <person name="Dieterich C."/>
            <person name="Clifton S.W."/>
            <person name="Schuster L.N."/>
            <person name="Chinwalla A."/>
            <person name="Delehaunty K."/>
            <person name="Dinkelacker I."/>
            <person name="Fulton L."/>
            <person name="Fulton R."/>
            <person name="Godfrey J."/>
            <person name="Minx P."/>
            <person name="Mitreva M."/>
            <person name="Roeseler W."/>
            <person name="Tian H."/>
            <person name="Witte H."/>
            <person name="Yang S.P."/>
            <person name="Wilson R.K."/>
            <person name="Sommer R.J."/>
        </authorList>
    </citation>
    <scope>NUCLEOTIDE SEQUENCE [LARGE SCALE GENOMIC DNA]</scope>
    <source>
        <strain evidence="2">PS312</strain>
    </source>
</reference>
<dbReference type="InterPro" id="IPR008547">
    <property type="entry name" value="DUF829_TMEM53"/>
</dbReference>
<dbReference type="SUPFAM" id="SSF53474">
    <property type="entry name" value="alpha/beta-Hydrolases"/>
    <property type="match status" value="1"/>
</dbReference>
<dbReference type="Pfam" id="PF05705">
    <property type="entry name" value="DUF829"/>
    <property type="match status" value="1"/>
</dbReference>
<name>A0A2A6B985_PRIPA</name>
<evidence type="ECO:0000313" key="2">
    <source>
        <dbReference type="Proteomes" id="UP000005239"/>
    </source>
</evidence>
<sequence>MYYLDDGALDLFPWLRPLPTTSSPYHPHHSRPLSLVPRPLLYLDPCSGTRVFDGSLRALGLATGFTLRQLDNASTGLYCAALGAMVNSREEKQPSGGLGCIAGPKRNRKMQAEDVKYSASGTKDVTVILFGWAGCKDRYLAKYSAIYEQAGYTTIRYTMPIVQVRGYFSYKLFAKQFYEHVFADGTRKPAQIVWHVFSMNGCSMWTGLWGLLLKLKRDDIVEASKGVIFDSAPAFVRPDQSARAISMSSLPAPDFNAAIRESYRAALLLYFTSHHAMVWLRSHVESRVWEKSFSYCHLQEMEIPKNLLFIYSEADEICSAESIEKIIEQQAAKDGTEIHSLKLPESPHCAHLRTHPETYTGACLRFTAEQDEGEDSLPPAITHPAYKLATAGKSDDLEPLDTPAPVPAPLENLVADLALQPPQQPMAVAAV</sequence>
<organism evidence="1 2">
    <name type="scientific">Pristionchus pacificus</name>
    <name type="common">Parasitic nematode worm</name>
    <dbReference type="NCBI Taxonomy" id="54126"/>
    <lineage>
        <taxon>Eukaryota</taxon>
        <taxon>Metazoa</taxon>
        <taxon>Ecdysozoa</taxon>
        <taxon>Nematoda</taxon>
        <taxon>Chromadorea</taxon>
        <taxon>Rhabditida</taxon>
        <taxon>Rhabditina</taxon>
        <taxon>Diplogasteromorpha</taxon>
        <taxon>Diplogasteroidea</taxon>
        <taxon>Neodiplogasteridae</taxon>
        <taxon>Pristionchus</taxon>
    </lineage>
</organism>
<dbReference type="OrthoDB" id="77878at2759"/>
<reference evidence="1" key="2">
    <citation type="submission" date="2022-06" db="UniProtKB">
        <authorList>
            <consortium name="EnsemblMetazoa"/>
        </authorList>
    </citation>
    <scope>IDENTIFICATION</scope>
    <source>
        <strain evidence="1">PS312</strain>
    </source>
</reference>
<dbReference type="PANTHER" id="PTHR12265">
    <property type="entry name" value="TRANSMEMBRANE PROTEIN 53"/>
    <property type="match status" value="1"/>
</dbReference>
<proteinExistence type="predicted"/>
<accession>A0A2A6B985</accession>
<dbReference type="Gene3D" id="3.40.50.1820">
    <property type="entry name" value="alpha/beta hydrolase"/>
    <property type="match status" value="1"/>
</dbReference>
<evidence type="ECO:0000313" key="1">
    <source>
        <dbReference type="EnsemblMetazoa" id="PPA21339.1"/>
    </source>
</evidence>
<accession>A0A8R1UFL8</accession>
<dbReference type="PANTHER" id="PTHR12265:SF41">
    <property type="entry name" value="TRANSMEMBRANE PROTEIN 53"/>
    <property type="match status" value="1"/>
</dbReference>
<dbReference type="AlphaFoldDB" id="A0A2A6B985"/>
<dbReference type="EnsemblMetazoa" id="PPA21339.1">
    <property type="protein sequence ID" value="PPA21339.1"/>
    <property type="gene ID" value="WBGene00110893"/>
</dbReference>
<dbReference type="Proteomes" id="UP000005239">
    <property type="component" value="Unassembled WGS sequence"/>
</dbReference>
<protein>
    <submittedName>
        <fullName evidence="1">Uncharacterized protein</fullName>
    </submittedName>
</protein>
<keyword evidence="2" id="KW-1185">Reference proteome</keyword>
<gene>
    <name evidence="1" type="primary">WBGene00110893</name>
</gene>
<dbReference type="InterPro" id="IPR029058">
    <property type="entry name" value="AB_hydrolase_fold"/>
</dbReference>